<dbReference type="GO" id="GO:0016787">
    <property type="term" value="F:hydrolase activity"/>
    <property type="evidence" value="ECO:0007669"/>
    <property type="project" value="UniProtKB-KW"/>
</dbReference>
<keyword evidence="3" id="KW-0378">Hydrolase</keyword>
<organism evidence="3 4">
    <name type="scientific">Chryseolinea lacunae</name>
    <dbReference type="NCBI Taxonomy" id="2801331"/>
    <lineage>
        <taxon>Bacteria</taxon>
        <taxon>Pseudomonadati</taxon>
        <taxon>Bacteroidota</taxon>
        <taxon>Cytophagia</taxon>
        <taxon>Cytophagales</taxon>
        <taxon>Fulvivirgaceae</taxon>
        <taxon>Chryseolinea</taxon>
    </lineage>
</organism>
<evidence type="ECO:0000259" key="2">
    <source>
        <dbReference type="Pfam" id="PF00561"/>
    </source>
</evidence>
<evidence type="ECO:0000256" key="1">
    <source>
        <dbReference type="SAM" id="Phobius"/>
    </source>
</evidence>
<dbReference type="Pfam" id="PF00561">
    <property type="entry name" value="Abhydrolase_1"/>
    <property type="match status" value="1"/>
</dbReference>
<dbReference type="EMBL" id="JAERRB010000007">
    <property type="protein sequence ID" value="MBL0743475.1"/>
    <property type="molecule type" value="Genomic_DNA"/>
</dbReference>
<dbReference type="RefSeq" id="WP_202012820.1">
    <property type="nucleotide sequence ID" value="NZ_JAERRB010000007.1"/>
</dbReference>
<dbReference type="Gene3D" id="3.40.50.1820">
    <property type="entry name" value="alpha/beta hydrolase"/>
    <property type="match status" value="1"/>
</dbReference>
<feature type="domain" description="AB hydrolase-1" evidence="2">
    <location>
        <begin position="76"/>
        <end position="194"/>
    </location>
</feature>
<proteinExistence type="predicted"/>
<reference evidence="3 4" key="1">
    <citation type="submission" date="2021-01" db="EMBL/GenBank/DDBJ databases">
        <title>Chryseolinea sp. Jin1 Genome sequencing and assembly.</title>
        <authorList>
            <person name="Kim I."/>
        </authorList>
    </citation>
    <scope>NUCLEOTIDE SEQUENCE [LARGE SCALE GENOMIC DNA]</scope>
    <source>
        <strain evidence="3 4">Jin1</strain>
    </source>
</reference>
<sequence>MKFLRALLTTFLVILSLYIVVVAVVGLLQHKLIFHPGKLPPDFAFDLYGDATEAFIKTTDGETINAIFYPGTNNTTILYFHGNAGDLSSWQDVHHDLAPLGHGLLIIDFRGYGKSTGTLSEDGLYQDAEAAYQYLLKEQHLSAGNIIIYGRSIGTGIAVELATRHDVKHLILESPYSSLKTLANEKVPYLLPSLVLRFSFNNLKKINSVQCPILFFHGAIDALIPVEHTNRLYDAFTGEKEKVIMPMGTHNNLSEFREYREGLKEVGL</sequence>
<keyword evidence="4" id="KW-1185">Reference proteome</keyword>
<gene>
    <name evidence="3" type="ORF">JI741_19740</name>
</gene>
<dbReference type="Proteomes" id="UP000613030">
    <property type="component" value="Unassembled WGS sequence"/>
</dbReference>
<dbReference type="InterPro" id="IPR000073">
    <property type="entry name" value="AB_hydrolase_1"/>
</dbReference>
<keyword evidence="1" id="KW-0812">Transmembrane</keyword>
<dbReference type="SUPFAM" id="SSF53474">
    <property type="entry name" value="alpha/beta-Hydrolases"/>
    <property type="match status" value="1"/>
</dbReference>
<name>A0ABS1KVK4_9BACT</name>
<evidence type="ECO:0000313" key="4">
    <source>
        <dbReference type="Proteomes" id="UP000613030"/>
    </source>
</evidence>
<accession>A0ABS1KVK4</accession>
<dbReference type="PANTHER" id="PTHR12277:SF81">
    <property type="entry name" value="PROTEIN ABHD13"/>
    <property type="match status" value="1"/>
</dbReference>
<keyword evidence="1" id="KW-0472">Membrane</keyword>
<evidence type="ECO:0000313" key="3">
    <source>
        <dbReference type="EMBL" id="MBL0743475.1"/>
    </source>
</evidence>
<feature type="transmembrane region" description="Helical" evidence="1">
    <location>
        <begin position="6"/>
        <end position="28"/>
    </location>
</feature>
<dbReference type="PANTHER" id="PTHR12277">
    <property type="entry name" value="ALPHA/BETA HYDROLASE DOMAIN-CONTAINING PROTEIN"/>
    <property type="match status" value="1"/>
</dbReference>
<protein>
    <submittedName>
        <fullName evidence="3">Alpha/beta hydrolase</fullName>
    </submittedName>
</protein>
<dbReference type="InterPro" id="IPR029058">
    <property type="entry name" value="AB_hydrolase_fold"/>
</dbReference>
<keyword evidence="1" id="KW-1133">Transmembrane helix</keyword>
<comment type="caution">
    <text evidence="3">The sequence shown here is derived from an EMBL/GenBank/DDBJ whole genome shotgun (WGS) entry which is preliminary data.</text>
</comment>